<dbReference type="InterPro" id="IPR002761">
    <property type="entry name" value="Diphthami_syn_dom"/>
</dbReference>
<dbReference type="PATRIC" id="fig|1294122.7.peg.246"/>
<proteinExistence type="predicted"/>
<dbReference type="Gene3D" id="3.90.1490.10">
    <property type="entry name" value="putative n-type atp pyrophosphatase, domain 2"/>
    <property type="match status" value="1"/>
</dbReference>
<accession>R1G9M1</accession>
<evidence type="ECO:0000313" key="2">
    <source>
        <dbReference type="EMBL" id="EOD42524.1"/>
    </source>
</evidence>
<dbReference type="CDD" id="cd01994">
    <property type="entry name" value="AANH_PF0828-like"/>
    <property type="match status" value="1"/>
</dbReference>
<name>R1G9M1_NANST</name>
<dbReference type="GO" id="GO:0017183">
    <property type="term" value="P:protein histidyl modification to diphthamide"/>
    <property type="evidence" value="ECO:0007669"/>
    <property type="project" value="TreeGrafter"/>
</dbReference>
<dbReference type="SUPFAM" id="SSF52402">
    <property type="entry name" value="Adenine nucleotide alpha hydrolases-like"/>
    <property type="match status" value="1"/>
</dbReference>
<evidence type="ECO:0000313" key="3">
    <source>
        <dbReference type="Proteomes" id="UP000053279"/>
    </source>
</evidence>
<dbReference type="NCBIfam" id="TIGR03679">
    <property type="entry name" value="arCOG00187"/>
    <property type="match status" value="1"/>
</dbReference>
<dbReference type="EMBL" id="APJZ01000002">
    <property type="protein sequence ID" value="EOD42524.1"/>
    <property type="molecule type" value="Genomic_DNA"/>
</dbReference>
<dbReference type="Proteomes" id="UP000053279">
    <property type="component" value="Unassembled WGS sequence"/>
</dbReference>
<keyword evidence="3" id="KW-1185">Reference proteome</keyword>
<evidence type="ECO:0000259" key="1">
    <source>
        <dbReference type="Pfam" id="PF01902"/>
    </source>
</evidence>
<sequence>MKLAVLYSGGKDSNYSLYIASKYHEVSVLLNIIPKNNESYLYHYINNNLTELQSKALNIPIERFYINNNEEETLFEALKYLKEEYNIDGVVTGAIRSTYQGSRFQRICKRLNLWCFNPLWLKDEKEYLYELLKNNFQFIIVGWYTYPLDINILGKVVDENIIKKLIEYKEKYKINISGEGGEYETFVLYQPLFKKRIIIKDYEIKVEKNYAEYIIKNAYLE</sequence>
<dbReference type="PIRSF" id="PIRSF039123">
    <property type="entry name" value="Diphthamide_synthase"/>
    <property type="match status" value="1"/>
</dbReference>
<feature type="domain" description="Diphthamide synthase" evidence="1">
    <location>
        <begin position="1"/>
        <end position="218"/>
    </location>
</feature>
<dbReference type="PANTHER" id="PTHR12196:SF2">
    <property type="entry name" value="DIPHTHINE--AMMONIA LIGASE"/>
    <property type="match status" value="1"/>
</dbReference>
<dbReference type="AlphaFoldDB" id="R1G9M1"/>
<gene>
    <name evidence="2" type="ORF">Nst1_254</name>
</gene>
<dbReference type="InterPro" id="IPR022427">
    <property type="entry name" value="MJ0570_ATP-bd"/>
</dbReference>
<dbReference type="GO" id="GO:0017178">
    <property type="term" value="F:diphthine-ammonia ligase activity"/>
    <property type="evidence" value="ECO:0007669"/>
    <property type="project" value="TreeGrafter"/>
</dbReference>
<protein>
    <submittedName>
        <fullName evidence="2">Putative ATPase of PP-loop superfamily</fullName>
    </submittedName>
</protein>
<dbReference type="NCBIfam" id="TIGR00290">
    <property type="entry name" value="MJ0570_dom"/>
    <property type="match status" value="1"/>
</dbReference>
<comment type="caution">
    <text evidence="2">The sequence shown here is derived from an EMBL/GenBank/DDBJ whole genome shotgun (WGS) entry which is preliminary data.</text>
</comment>
<dbReference type="InterPro" id="IPR014729">
    <property type="entry name" value="Rossmann-like_a/b/a_fold"/>
</dbReference>
<dbReference type="Pfam" id="PF01902">
    <property type="entry name" value="Diphthami_syn_2"/>
    <property type="match status" value="1"/>
</dbReference>
<dbReference type="InterPro" id="IPR030662">
    <property type="entry name" value="DPH6/MJ0570"/>
</dbReference>
<dbReference type="Gene3D" id="3.40.50.620">
    <property type="entry name" value="HUPs"/>
    <property type="match status" value="1"/>
</dbReference>
<dbReference type="PANTHER" id="PTHR12196">
    <property type="entry name" value="DOMAIN OF UNKNOWN FUNCTION 71 DUF71 -CONTAINING PROTEIN"/>
    <property type="match status" value="1"/>
</dbReference>
<reference evidence="2 3" key="1">
    <citation type="submission" date="2013-02" db="EMBL/GenBank/DDBJ databases">
        <title>Insights into archaeal evolution and symbiosis from the genomes of a Nanoarchaeon and its crenarchaeal host from Yellowstone National Park.</title>
        <authorList>
            <person name="Podar M."/>
            <person name="Makarova K.S."/>
            <person name="Graham D.E."/>
            <person name="Wolf Y.I."/>
            <person name="Koonin E.V."/>
            <person name="Reysenbach A.-L."/>
        </authorList>
    </citation>
    <scope>NUCLEOTIDE SEQUENCE [LARGE SCALE GENOMIC DNA]</scope>
</reference>
<organism evidence="2 3">
    <name type="scientific">Nanobsidianus stetteri</name>
    <dbReference type="NCBI Taxonomy" id="1294122"/>
    <lineage>
        <taxon>Archaea</taxon>
        <taxon>Nanobdellota</taxon>
        <taxon>Candidatus Nanoarchaeia</taxon>
        <taxon>Nanoarchaeales</taxon>
        <taxon>Nanopusillaceae</taxon>
        <taxon>Candidatus Nanobsidianus</taxon>
    </lineage>
</organism>